<evidence type="ECO:0000313" key="3">
    <source>
        <dbReference type="Proteomes" id="UP000614221"/>
    </source>
</evidence>
<name>A0A830EMG2_9EURY</name>
<feature type="compositionally biased region" description="Polar residues" evidence="1">
    <location>
        <begin position="1"/>
        <end position="13"/>
    </location>
</feature>
<feature type="compositionally biased region" description="Low complexity" evidence="1">
    <location>
        <begin position="47"/>
        <end position="59"/>
    </location>
</feature>
<accession>A0A830EMG2</accession>
<dbReference type="PROSITE" id="PS51318">
    <property type="entry name" value="TAT"/>
    <property type="match status" value="1"/>
</dbReference>
<dbReference type="EMBL" id="BMPD01000004">
    <property type="protein sequence ID" value="GGK72719.1"/>
    <property type="molecule type" value="Genomic_DNA"/>
</dbReference>
<dbReference type="AlphaFoldDB" id="A0A830EMG2"/>
<dbReference type="Proteomes" id="UP000614221">
    <property type="component" value="Unassembled WGS sequence"/>
</dbReference>
<evidence type="ECO:0000313" key="2">
    <source>
        <dbReference type="EMBL" id="GGK72719.1"/>
    </source>
</evidence>
<comment type="caution">
    <text evidence="2">The sequence shown here is derived from an EMBL/GenBank/DDBJ whole genome shotgun (WGS) entry which is preliminary data.</text>
</comment>
<feature type="region of interest" description="Disordered" evidence="1">
    <location>
        <begin position="47"/>
        <end position="72"/>
    </location>
</feature>
<reference evidence="2" key="1">
    <citation type="journal article" date="2014" name="Int. J. Syst. Evol. Microbiol.">
        <title>Complete genome sequence of Corynebacterium casei LMG S-19264T (=DSM 44701T), isolated from a smear-ripened cheese.</title>
        <authorList>
            <consortium name="US DOE Joint Genome Institute (JGI-PGF)"/>
            <person name="Walter F."/>
            <person name="Albersmeier A."/>
            <person name="Kalinowski J."/>
            <person name="Ruckert C."/>
        </authorList>
    </citation>
    <scope>NUCLEOTIDE SEQUENCE</scope>
    <source>
        <strain evidence="2">JCM 19018</strain>
    </source>
</reference>
<evidence type="ECO:0000256" key="1">
    <source>
        <dbReference type="SAM" id="MobiDB-lite"/>
    </source>
</evidence>
<gene>
    <name evidence="2" type="ORF">GCM10009067_26240</name>
</gene>
<dbReference type="RefSeq" id="WP_188978554.1">
    <property type="nucleotide sequence ID" value="NZ_BMPD01000004.1"/>
</dbReference>
<sequence>MTRNLAHNEQSSADIPAIEDTTDREKELLNRRSNLQLGAAAIATALSTGGPGATASSSTEQTHATNSSVYSQ</sequence>
<proteinExistence type="predicted"/>
<reference evidence="2" key="2">
    <citation type="submission" date="2020-09" db="EMBL/GenBank/DDBJ databases">
        <authorList>
            <person name="Sun Q."/>
            <person name="Ohkuma M."/>
        </authorList>
    </citation>
    <scope>NUCLEOTIDE SEQUENCE</scope>
    <source>
        <strain evidence="2">JCM 19018</strain>
    </source>
</reference>
<feature type="compositionally biased region" description="Polar residues" evidence="1">
    <location>
        <begin position="60"/>
        <end position="72"/>
    </location>
</feature>
<dbReference type="InterPro" id="IPR006311">
    <property type="entry name" value="TAT_signal"/>
</dbReference>
<organism evidence="2 3">
    <name type="scientific">Haloarcula sebkhae</name>
    <dbReference type="NCBI Taxonomy" id="932660"/>
    <lineage>
        <taxon>Archaea</taxon>
        <taxon>Methanobacteriati</taxon>
        <taxon>Methanobacteriota</taxon>
        <taxon>Stenosarchaea group</taxon>
        <taxon>Halobacteria</taxon>
        <taxon>Halobacteriales</taxon>
        <taxon>Haloarculaceae</taxon>
        <taxon>Haloarcula</taxon>
    </lineage>
</organism>
<feature type="region of interest" description="Disordered" evidence="1">
    <location>
        <begin position="1"/>
        <end position="23"/>
    </location>
</feature>
<protein>
    <submittedName>
        <fullName evidence="2">Uncharacterized protein</fullName>
    </submittedName>
</protein>